<evidence type="ECO:0000313" key="2">
    <source>
        <dbReference type="EMBL" id="TCJ14265.1"/>
    </source>
</evidence>
<reference evidence="2 3" key="1">
    <citation type="submission" date="2019-03" db="EMBL/GenBank/DDBJ databases">
        <authorList>
            <person name="Kim M.K.M."/>
        </authorList>
    </citation>
    <scope>NUCLEOTIDE SEQUENCE [LARGE SCALE GENOMIC DNA]</scope>
    <source>
        <strain evidence="2 3">17J68-12</strain>
    </source>
</reference>
<feature type="transmembrane region" description="Helical" evidence="1">
    <location>
        <begin position="223"/>
        <end position="248"/>
    </location>
</feature>
<keyword evidence="1" id="KW-0472">Membrane</keyword>
<evidence type="ECO:0000313" key="3">
    <source>
        <dbReference type="Proteomes" id="UP000295334"/>
    </source>
</evidence>
<sequence>MLTSDKRMCRQKADALCCRALRIHVSRFTIDDYICASMKSCRVFLVLLLVLSGLVVGAQRDSSPVRARTDSSINALRGGTAGVLLPGDTVRRDTFLFPPLRIVPRRFDSLAEAAHPFLRFRGGVRLRESVHRPEGKEAIFYSTMGLLLLFALARNVFARYLQDLFRIFFHANLKQRQAKEGLPQSPLPSIFLNFLFVLSGALFAVLLIQHFGLGTRIPFWQLLGYVAAALAVIYLAKFLVLLVVGWVFRVPVAAESYLFIIFTANKIIGMVLLPFIVLLAFSSGGLSTVALTLSLILLGGIYAYRYFLSWVTVQRLVRLGFFHFVLYFLAFELAPLLLINKLLFRFLG</sequence>
<keyword evidence="1" id="KW-0812">Transmembrane</keyword>
<keyword evidence="3" id="KW-1185">Reference proteome</keyword>
<name>A0A4R1BB93_9BACT</name>
<comment type="caution">
    <text evidence="2">The sequence shown here is derived from an EMBL/GenBank/DDBJ whole genome shotgun (WGS) entry which is preliminary data.</text>
</comment>
<gene>
    <name evidence="2" type="ORF">EPD60_09695</name>
</gene>
<dbReference type="InterPro" id="IPR025367">
    <property type="entry name" value="DUF4271"/>
</dbReference>
<dbReference type="Proteomes" id="UP000295334">
    <property type="component" value="Unassembled WGS sequence"/>
</dbReference>
<dbReference type="OrthoDB" id="1494583at2"/>
<organism evidence="2 3">
    <name type="scientific">Flaviaesturariibacter flavus</name>
    <dbReference type="NCBI Taxonomy" id="2502780"/>
    <lineage>
        <taxon>Bacteria</taxon>
        <taxon>Pseudomonadati</taxon>
        <taxon>Bacteroidota</taxon>
        <taxon>Chitinophagia</taxon>
        <taxon>Chitinophagales</taxon>
        <taxon>Chitinophagaceae</taxon>
        <taxon>Flaviaestuariibacter</taxon>
    </lineage>
</organism>
<feature type="transmembrane region" description="Helical" evidence="1">
    <location>
        <begin position="138"/>
        <end position="157"/>
    </location>
</feature>
<feature type="transmembrane region" description="Helical" evidence="1">
    <location>
        <begin position="43"/>
        <end position="60"/>
    </location>
</feature>
<proteinExistence type="predicted"/>
<dbReference type="Pfam" id="PF14093">
    <property type="entry name" value="DUF4271"/>
    <property type="match status" value="1"/>
</dbReference>
<dbReference type="AlphaFoldDB" id="A0A4R1BB93"/>
<feature type="transmembrane region" description="Helical" evidence="1">
    <location>
        <begin position="319"/>
        <end position="339"/>
    </location>
</feature>
<feature type="transmembrane region" description="Helical" evidence="1">
    <location>
        <begin position="287"/>
        <end position="307"/>
    </location>
</feature>
<dbReference type="EMBL" id="SJZI01000042">
    <property type="protein sequence ID" value="TCJ14265.1"/>
    <property type="molecule type" value="Genomic_DNA"/>
</dbReference>
<protein>
    <submittedName>
        <fullName evidence="2">DUF4271 domain-containing protein</fullName>
    </submittedName>
</protein>
<feature type="transmembrane region" description="Helical" evidence="1">
    <location>
        <begin position="190"/>
        <end position="211"/>
    </location>
</feature>
<feature type="transmembrane region" description="Helical" evidence="1">
    <location>
        <begin position="257"/>
        <end position="281"/>
    </location>
</feature>
<accession>A0A4R1BB93</accession>
<evidence type="ECO:0000256" key="1">
    <source>
        <dbReference type="SAM" id="Phobius"/>
    </source>
</evidence>
<keyword evidence="1" id="KW-1133">Transmembrane helix</keyword>